<name>A0A099MPE1_9VIBR</name>
<keyword evidence="3" id="KW-1185">Reference proteome</keyword>
<dbReference type="EMBL" id="JMCG01000001">
    <property type="protein sequence ID" value="KGK11325.1"/>
    <property type="molecule type" value="Genomic_DNA"/>
</dbReference>
<reference evidence="2 3" key="1">
    <citation type="submission" date="2014-04" db="EMBL/GenBank/DDBJ databases">
        <title>Genome sequencing of Vibrio navarrensis strains.</title>
        <authorList>
            <person name="Gladney L.M."/>
            <person name="Katz L.S."/>
            <person name="Marino-Ramirez L."/>
            <person name="Jordan I.K."/>
        </authorList>
    </citation>
    <scope>NUCLEOTIDE SEQUENCE [LARGE SCALE GENOMIC DNA]</scope>
    <source>
        <strain evidence="2 3">ATCC 51183</strain>
    </source>
</reference>
<reference evidence="1" key="2">
    <citation type="submission" date="2023-10" db="EMBL/GenBank/DDBJ databases">
        <authorList>
            <consortium name="PulseNet: The National Subtyping Network for Foodborne Disease Surveillance"/>
        </authorList>
    </citation>
    <scope>NUCLEOTIDE SEQUENCE</scope>
    <source>
        <strain evidence="1">PNUSAV004886</strain>
    </source>
</reference>
<dbReference type="EMBL" id="ABNSCA010000001">
    <property type="protein sequence ID" value="ELN6931130.1"/>
    <property type="molecule type" value="Genomic_DNA"/>
</dbReference>
<dbReference type="AlphaFoldDB" id="A0A099MPE1"/>
<gene>
    <name evidence="2" type="ORF">EA26_08370</name>
    <name evidence="1" type="ORF">RZY48_000502</name>
</gene>
<dbReference type="Proteomes" id="UP001253463">
    <property type="component" value="Unassembled WGS sequence"/>
</dbReference>
<dbReference type="STRING" id="29495.EA26_08370"/>
<dbReference type="Proteomes" id="UP000029994">
    <property type="component" value="Unassembled WGS sequence"/>
</dbReference>
<dbReference type="RefSeq" id="WP_039426591.1">
    <property type="nucleotide sequence ID" value="NZ_CAWPVW010000065.1"/>
</dbReference>
<dbReference type="eggNOG" id="ENOG5031NND">
    <property type="taxonomic scope" value="Bacteria"/>
</dbReference>
<evidence type="ECO:0000313" key="1">
    <source>
        <dbReference type="EMBL" id="ELN6931130.1"/>
    </source>
</evidence>
<organism evidence="2 3">
    <name type="scientific">Vibrio navarrensis</name>
    <dbReference type="NCBI Taxonomy" id="29495"/>
    <lineage>
        <taxon>Bacteria</taxon>
        <taxon>Pseudomonadati</taxon>
        <taxon>Pseudomonadota</taxon>
        <taxon>Gammaproteobacteria</taxon>
        <taxon>Vibrionales</taxon>
        <taxon>Vibrionaceae</taxon>
        <taxon>Vibrio</taxon>
    </lineage>
</organism>
<evidence type="ECO:0000313" key="3">
    <source>
        <dbReference type="Proteomes" id="UP000029994"/>
    </source>
</evidence>
<comment type="caution">
    <text evidence="2">The sequence shown here is derived from an EMBL/GenBank/DDBJ whole genome shotgun (WGS) entry which is preliminary data.</text>
</comment>
<proteinExistence type="predicted"/>
<sequence length="82" mass="9440">MPEIYCSACKKTTAHKVIMCRCESQPVESFTGRILSFTQLMAKFVSGEHYYEMEPQHFCRYCNQKNIAPVKKIPAPSVVQHI</sequence>
<accession>A0A099MPE1</accession>
<dbReference type="GeneID" id="95680117"/>
<evidence type="ECO:0000313" key="2">
    <source>
        <dbReference type="EMBL" id="KGK11325.1"/>
    </source>
</evidence>
<protein>
    <submittedName>
        <fullName evidence="2">Uncharacterized protein</fullName>
    </submittedName>
</protein>